<dbReference type="EMBL" id="PDCH01000001">
    <property type="protein sequence ID" value="RBQ00056.1"/>
    <property type="molecule type" value="Genomic_DNA"/>
</dbReference>
<evidence type="ECO:0000313" key="2">
    <source>
        <dbReference type="Proteomes" id="UP000252345"/>
    </source>
</evidence>
<dbReference type="RefSeq" id="WP_113852716.1">
    <property type="nucleotide sequence ID" value="NZ_PDCH01000001.1"/>
</dbReference>
<comment type="caution">
    <text evidence="1">The sequence shown here is derived from an EMBL/GenBank/DDBJ whole genome shotgun (WGS) entry which is preliminary data.</text>
</comment>
<evidence type="ECO:0008006" key="3">
    <source>
        <dbReference type="Google" id="ProtNLM"/>
    </source>
</evidence>
<proteinExistence type="predicted"/>
<dbReference type="Proteomes" id="UP000252345">
    <property type="component" value="Unassembled WGS sequence"/>
</dbReference>
<accession>A0A366KEA4</accession>
<name>A0A366KEA4_9BIFI</name>
<gene>
    <name evidence="1" type="ORF">CRD59_00920</name>
</gene>
<evidence type="ECO:0000313" key="1">
    <source>
        <dbReference type="EMBL" id="RBQ00056.1"/>
    </source>
</evidence>
<dbReference type="Pfam" id="PF14350">
    <property type="entry name" value="Beta_protein"/>
    <property type="match status" value="1"/>
</dbReference>
<sequence length="378" mass="41762">MIRQKAYLSAVHPRASELGALNDLKQSELDKIIALVLSDGRVSDTFNNLTRLLKTNNQVNLCVDLGDTITPKSISIIKDLSVPSQMQNSFGISMPLGTSPGDFSTITSTLKPSFVAVRVKLSGRQVPNALVRDLQSLLNKTTVKSGMPVSLILDLGYIHGHDTKTDSGNDCANESVVLEAGRLCMNILKELSTHQLIDRFYQIFMLGGSFPQQISFVKDTARVPPPGGLPLGNMAFHFRREYAVWKSIRNKYNAILYGDYSVFNPKMSNNSFGSPAPNIRYTQDDRWVLVRGKSSNKYHPGTGIYKISNQLIKTRIVDNPQFSEGDSKFHLAAQYDYPAAISAKKVPIPTGSGSQWLKWSSSHHLAYVVRQLSNAGVI</sequence>
<protein>
    <recommendedName>
        <fullName evidence="3">Beta protein</fullName>
    </recommendedName>
</protein>
<keyword evidence="2" id="KW-1185">Reference proteome</keyword>
<dbReference type="OrthoDB" id="4764243at2"/>
<dbReference type="InterPro" id="IPR025683">
    <property type="entry name" value="Protein_beta"/>
</dbReference>
<reference evidence="1 2" key="1">
    <citation type="submission" date="2017-10" db="EMBL/GenBank/DDBJ databases">
        <title>Bifidobacterium xylocopum sp. nov. and Bifidobacterium aemilianum sp. nov., from the carpenter bee (Xylocopa violacea) digestive tract.</title>
        <authorList>
            <person name="Alberoni D."/>
            <person name="Baffoni L."/>
            <person name="Di Gioia D."/>
            <person name="Gaggia F."/>
            <person name="Biavati B."/>
        </authorList>
    </citation>
    <scope>NUCLEOTIDE SEQUENCE [LARGE SCALE GENOMIC DNA]</scope>
    <source>
        <strain evidence="1 2">XV2</strain>
    </source>
</reference>
<dbReference type="AlphaFoldDB" id="A0A366KEA4"/>
<organism evidence="1 2">
    <name type="scientific">Bifidobacterium xylocopae</name>
    <dbReference type="NCBI Taxonomy" id="2493119"/>
    <lineage>
        <taxon>Bacteria</taxon>
        <taxon>Bacillati</taxon>
        <taxon>Actinomycetota</taxon>
        <taxon>Actinomycetes</taxon>
        <taxon>Bifidobacteriales</taxon>
        <taxon>Bifidobacteriaceae</taxon>
        <taxon>Bifidobacterium</taxon>
    </lineage>
</organism>